<keyword evidence="2" id="KW-0614">Plasmid</keyword>
<accession>A0A7L6WN67</accession>
<geneLocation type="plasmid" evidence="2 3">
    <name>pIKMIN-B502</name>
</geneLocation>
<gene>
    <name evidence="2" type="ORF">HRE60_10700</name>
</gene>
<dbReference type="RefSeq" id="WP_181671470.1">
    <property type="nucleotide sequence ID" value="NZ_CP054155.1"/>
</dbReference>
<dbReference type="Proteomes" id="UP000516705">
    <property type="component" value="Plasmid pIKMIN-B502"/>
</dbReference>
<evidence type="ECO:0000256" key="1">
    <source>
        <dbReference type="SAM" id="Phobius"/>
    </source>
</evidence>
<evidence type="ECO:0000313" key="3">
    <source>
        <dbReference type="Proteomes" id="UP000516705"/>
    </source>
</evidence>
<keyword evidence="1" id="KW-1133">Transmembrane helix</keyword>
<feature type="transmembrane region" description="Helical" evidence="1">
    <location>
        <begin position="34"/>
        <end position="54"/>
    </location>
</feature>
<organism evidence="2 3">
    <name type="scientific">Streptococcus salivarius</name>
    <dbReference type="NCBI Taxonomy" id="1304"/>
    <lineage>
        <taxon>Bacteria</taxon>
        <taxon>Bacillati</taxon>
        <taxon>Bacillota</taxon>
        <taxon>Bacilli</taxon>
        <taxon>Lactobacillales</taxon>
        <taxon>Streptococcaceae</taxon>
        <taxon>Streptococcus</taxon>
    </lineage>
</organism>
<keyword evidence="1" id="KW-0472">Membrane</keyword>
<dbReference type="EMBL" id="CP054155">
    <property type="protein sequence ID" value="QMI52145.1"/>
    <property type="molecule type" value="Genomic_DNA"/>
</dbReference>
<name>A0A7L6WN67_STRSL</name>
<sequence length="411" mass="47582">MKQRTFLQVKDKYQLTDTIYPYAEKTSIYRQKSFMTFIVFVVLTLVYAGLRFAGQATQIGGFLTVANYWALLCLIALAFWLSNLAMVVFTIVARSRAYERNIFKNDREAKRIKKDVLDYLALDSKLQSIIDKPEEKLSEVDRKKLVAKELVEDMVVLVNTRENEKHRIIKSVMLIIENGEDSDVEKSLHELIYYSQKGQEKTFLGQQAERATGLKFGVNLAYHTGDRTYIQGFKDEGYDPYYFDEELETLRERKKNAEIPHAFPYRAGTLKGRGVERGLSDNTEINRANRQKAEKWALEQIPKVKQILDENSIGGEYNPKGFEVLSQQVKLLFVGARSFNVRDRNYYQFFQDVADRIDKECDVKGTTIQQDYTGLHVLLSLPNGRSYTGDETGIDYTQKDNLEEIFRELYG</sequence>
<dbReference type="AlphaFoldDB" id="A0A7L6WN67"/>
<protein>
    <submittedName>
        <fullName evidence="2">Uncharacterized protein</fullName>
    </submittedName>
</protein>
<feature type="transmembrane region" description="Helical" evidence="1">
    <location>
        <begin position="66"/>
        <end position="93"/>
    </location>
</feature>
<keyword evidence="1" id="KW-0812">Transmembrane</keyword>
<evidence type="ECO:0000313" key="2">
    <source>
        <dbReference type="EMBL" id="QMI52145.1"/>
    </source>
</evidence>
<reference evidence="2 3" key="1">
    <citation type="journal article" date="2020" name="Microbiol. Resour. Announc.">
        <title>Complete Genome Sequence of Streptococcus salivarius DB-B5, a Novel Probiotic Candidate Isolated from the Supragingival Plaque of a Healthy Female Subject.</title>
        <authorList>
            <person name="Fields F.R."/>
            <person name="Li X."/>
            <person name="Navarre W.W."/>
            <person name="Naito M."/>
        </authorList>
    </citation>
    <scope>NUCLEOTIDE SEQUENCE [LARGE SCALE GENOMIC DNA]</scope>
    <source>
        <strain evidence="2 3">DB-B5</strain>
        <plasmid evidence="2 3">pIKMIN-B502</plasmid>
    </source>
</reference>
<proteinExistence type="predicted"/>